<dbReference type="Proteomes" id="UP000093159">
    <property type="component" value="Unassembled WGS sequence"/>
</dbReference>
<keyword evidence="2" id="KW-0813">Transport</keyword>
<evidence type="ECO:0000256" key="1">
    <source>
        <dbReference type="ARBA" id="ARBA00004202"/>
    </source>
</evidence>
<evidence type="ECO:0000256" key="7">
    <source>
        <dbReference type="ARBA" id="ARBA00023136"/>
    </source>
</evidence>
<evidence type="ECO:0000256" key="2">
    <source>
        <dbReference type="ARBA" id="ARBA00022448"/>
    </source>
</evidence>
<accession>A0A1C0AY54</accession>
<organism evidence="10 12">
    <name type="scientific">Arcobacter porcinus</name>
    <dbReference type="NCBI Taxonomy" id="1935204"/>
    <lineage>
        <taxon>Bacteria</taxon>
        <taxon>Pseudomonadati</taxon>
        <taxon>Campylobacterota</taxon>
        <taxon>Epsilonproteobacteria</taxon>
        <taxon>Campylobacterales</taxon>
        <taxon>Arcobacteraceae</taxon>
        <taxon>Arcobacter</taxon>
    </lineage>
</organism>
<reference evidence="9 11" key="1">
    <citation type="submission" date="2015-05" db="EMBL/GenBank/DDBJ databases">
        <authorList>
            <person name="Rovetto F."/>
            <person name="Cocolin L."/>
            <person name="Illeghems K."/>
            <person name="Van Nieuwerburgh F."/>
            <person name="Houf K."/>
        </authorList>
    </citation>
    <scope>NUCLEOTIDE SEQUENCE [LARGE SCALE GENOMIC DNA]</scope>
    <source>
        <strain evidence="9 11">117434</strain>
    </source>
</reference>
<dbReference type="InterPro" id="IPR003593">
    <property type="entry name" value="AAA+_ATPase"/>
</dbReference>
<dbReference type="GO" id="GO:0043190">
    <property type="term" value="C:ATP-binding cassette (ABC) transporter complex"/>
    <property type="evidence" value="ECO:0007669"/>
    <property type="project" value="TreeGrafter"/>
</dbReference>
<evidence type="ECO:0000256" key="4">
    <source>
        <dbReference type="ARBA" id="ARBA00022741"/>
    </source>
</evidence>
<name>A0A1C0AY54_9BACT</name>
<feature type="domain" description="ABC transporter" evidence="8">
    <location>
        <begin position="5"/>
        <end position="215"/>
    </location>
</feature>
<reference evidence="10 12" key="2">
    <citation type="submission" date="2019-09" db="EMBL/GenBank/DDBJ databases">
        <title>Complete genome sequencing of four Arcobacter species reveals a diverse suite of mobile elements.</title>
        <authorList>
            <person name="Miller W.G."/>
            <person name="Yee E."/>
            <person name="Bono J.L."/>
        </authorList>
    </citation>
    <scope>NUCLEOTIDE SEQUENCE [LARGE SCALE GENOMIC DNA]</scope>
    <source>
        <strain evidence="10 12">CCUG 56899</strain>
    </source>
</reference>
<evidence type="ECO:0000313" key="12">
    <source>
        <dbReference type="Proteomes" id="UP000322644"/>
    </source>
</evidence>
<dbReference type="RefSeq" id="WP_066178289.1">
    <property type="nucleotide sequence ID" value="NZ_CP036246.2"/>
</dbReference>
<dbReference type="OrthoDB" id="9782163at2"/>
<dbReference type="Pfam" id="PF00005">
    <property type="entry name" value="ABC_tran"/>
    <property type="match status" value="1"/>
</dbReference>
<dbReference type="Proteomes" id="UP000322644">
    <property type="component" value="Chromosome"/>
</dbReference>
<keyword evidence="5 10" id="KW-0067">ATP-binding</keyword>
<evidence type="ECO:0000313" key="11">
    <source>
        <dbReference type="Proteomes" id="UP000093159"/>
    </source>
</evidence>
<dbReference type="EMBL" id="LDIR01000001">
    <property type="protein sequence ID" value="OCL92538.1"/>
    <property type="molecule type" value="Genomic_DNA"/>
</dbReference>
<dbReference type="SUPFAM" id="SSF52540">
    <property type="entry name" value="P-loop containing nucleoside triphosphate hydrolases"/>
    <property type="match status" value="1"/>
</dbReference>
<evidence type="ECO:0000256" key="5">
    <source>
        <dbReference type="ARBA" id="ARBA00022840"/>
    </source>
</evidence>
<evidence type="ECO:0000256" key="6">
    <source>
        <dbReference type="ARBA" id="ARBA00022967"/>
    </source>
</evidence>
<keyword evidence="9" id="KW-0378">Hydrolase</keyword>
<dbReference type="GO" id="GO:0042626">
    <property type="term" value="F:ATPase-coupled transmembrane transporter activity"/>
    <property type="evidence" value="ECO:0007669"/>
    <property type="project" value="TreeGrafter"/>
</dbReference>
<dbReference type="PANTHER" id="PTHR43553">
    <property type="entry name" value="HEAVY METAL TRANSPORTER"/>
    <property type="match status" value="1"/>
</dbReference>
<dbReference type="GO" id="GO:0005524">
    <property type="term" value="F:ATP binding"/>
    <property type="evidence" value="ECO:0007669"/>
    <property type="project" value="UniProtKB-KW"/>
</dbReference>
<keyword evidence="7" id="KW-0472">Membrane</keyword>
<keyword evidence="3" id="KW-1003">Cell membrane</keyword>
<dbReference type="AlphaFoldDB" id="A0A1C0AY54"/>
<evidence type="ECO:0000256" key="3">
    <source>
        <dbReference type="ARBA" id="ARBA00022475"/>
    </source>
</evidence>
<dbReference type="GO" id="GO:0016887">
    <property type="term" value="F:ATP hydrolysis activity"/>
    <property type="evidence" value="ECO:0007669"/>
    <property type="project" value="InterPro"/>
</dbReference>
<proteinExistence type="predicted"/>
<evidence type="ECO:0000259" key="8">
    <source>
        <dbReference type="PROSITE" id="PS50893"/>
    </source>
</evidence>
<keyword evidence="4" id="KW-0547">Nucleotide-binding</keyword>
<gene>
    <name evidence="10" type="primary">cbiO</name>
    <name evidence="9" type="synonym">nikO</name>
    <name evidence="9" type="ORF">AAX28_00070</name>
    <name evidence="10" type="ORF">APORC_1948</name>
</gene>
<sequence>MSCSINLKNISYKKDDYVLFENVIIDLKHKEKIAIIGKNGVGKTTLLKIIAGLQTPSAGTIELFHNRINSSDDFEKFRDKIAYLPQNINSFFLTISVIEDVMFSLRTLGINKEKAYKKSIDILKKLDILHLENRVIYELSGGEKKIVALAAILVKEPEILLLDEPTNDLDESSEKRVLEILNNTEKSMIIVSHKQAFLDKLVSKTYHLEDKTLKY</sequence>
<keyword evidence="6" id="KW-1278">Translocase</keyword>
<evidence type="ECO:0000313" key="10">
    <source>
        <dbReference type="EMBL" id="QEP41503.1"/>
    </source>
</evidence>
<comment type="subcellular location">
    <subcellularLocation>
        <location evidence="1">Cell membrane</location>
        <topology evidence="1">Peripheral membrane protein</topology>
    </subcellularLocation>
</comment>
<dbReference type="EC" id="3.6.3.-" evidence="9"/>
<dbReference type="InterPro" id="IPR027417">
    <property type="entry name" value="P-loop_NTPase"/>
</dbReference>
<dbReference type="KEGG" id="apoc:APORC_1948"/>
<dbReference type="InterPro" id="IPR015856">
    <property type="entry name" value="ABC_transpr_CbiO/EcfA_su"/>
</dbReference>
<evidence type="ECO:0000313" key="9">
    <source>
        <dbReference type="EMBL" id="OCL92538.1"/>
    </source>
</evidence>
<dbReference type="PROSITE" id="PS50893">
    <property type="entry name" value="ABC_TRANSPORTER_2"/>
    <property type="match status" value="1"/>
</dbReference>
<protein>
    <submittedName>
        <fullName evidence="10">Cobalt/nickel ECF transporter CbiMNQO, A component, ATP-binding protein CbiO</fullName>
    </submittedName>
    <submittedName>
        <fullName evidence="9">Nickel import ATP-binding protein NikO</fullName>
        <ecNumber evidence="9">3.6.3.-</ecNumber>
    </submittedName>
</protein>
<dbReference type="PANTHER" id="PTHR43553:SF27">
    <property type="entry name" value="ENERGY-COUPLING FACTOR TRANSPORTER ATP-BINDING PROTEIN ECFA2"/>
    <property type="match status" value="1"/>
</dbReference>
<dbReference type="CDD" id="cd03225">
    <property type="entry name" value="ABC_cobalt_CbiO_domain1"/>
    <property type="match status" value="1"/>
</dbReference>
<reference evidence="10 12" key="3">
    <citation type="submission" date="2019-09" db="EMBL/GenBank/DDBJ databases">
        <title>Taxonomic note: a critical rebuttal of the proposed division of the genus Arcobacter into six genera, emended descriptions of Arcobacter anaerophilus and the genus Arcobacter, and an assessment of genus-level boundaries for Epsilonproteobacteria using in silico genomic comparator tools.</title>
        <authorList>
            <person name="On S.L.W."/>
            <person name="Miller W.G."/>
            <person name="Biggs P."/>
            <person name="Cornelius A."/>
            <person name="Vandamme P."/>
        </authorList>
    </citation>
    <scope>NUCLEOTIDE SEQUENCE [LARGE SCALE GENOMIC DNA]</scope>
    <source>
        <strain evidence="10 12">CCUG 56899</strain>
    </source>
</reference>
<dbReference type="EMBL" id="CP036246">
    <property type="protein sequence ID" value="QEP41503.1"/>
    <property type="molecule type" value="Genomic_DNA"/>
</dbReference>
<dbReference type="InterPro" id="IPR050095">
    <property type="entry name" value="ECF_ABC_transporter_ATP-bd"/>
</dbReference>
<dbReference type="Gene3D" id="3.40.50.300">
    <property type="entry name" value="P-loop containing nucleotide triphosphate hydrolases"/>
    <property type="match status" value="1"/>
</dbReference>
<keyword evidence="11" id="KW-1185">Reference proteome</keyword>
<dbReference type="SMART" id="SM00382">
    <property type="entry name" value="AAA"/>
    <property type="match status" value="1"/>
</dbReference>
<dbReference type="InterPro" id="IPR003439">
    <property type="entry name" value="ABC_transporter-like_ATP-bd"/>
</dbReference>